<comment type="caution">
    <text evidence="4">The sequence shown here is derived from an EMBL/GenBank/DDBJ whole genome shotgun (WGS) entry which is preliminary data.</text>
</comment>
<dbReference type="InterPro" id="IPR029058">
    <property type="entry name" value="AB_hydrolase_fold"/>
</dbReference>
<dbReference type="SUPFAM" id="SSF53474">
    <property type="entry name" value="alpha/beta-Hydrolases"/>
    <property type="match status" value="1"/>
</dbReference>
<dbReference type="InterPro" id="IPR001031">
    <property type="entry name" value="Thioesterase"/>
</dbReference>
<protein>
    <submittedName>
        <fullName evidence="4">Medium-chain acyl-[acyl-carrier-protein] hydrolase</fullName>
    </submittedName>
</protein>
<keyword evidence="5" id="KW-1185">Reference proteome</keyword>
<dbReference type="Proteomes" id="UP000317422">
    <property type="component" value="Unassembled WGS sequence"/>
</dbReference>
<dbReference type="GO" id="GO:0016787">
    <property type="term" value="F:hydrolase activity"/>
    <property type="evidence" value="ECO:0007669"/>
    <property type="project" value="UniProtKB-KW"/>
</dbReference>
<evidence type="ECO:0000256" key="2">
    <source>
        <dbReference type="ARBA" id="ARBA00022801"/>
    </source>
</evidence>
<dbReference type="InterPro" id="IPR020802">
    <property type="entry name" value="TesA-like"/>
</dbReference>
<dbReference type="Gene3D" id="3.40.50.1820">
    <property type="entry name" value="alpha/beta hydrolase"/>
    <property type="match status" value="1"/>
</dbReference>
<comment type="similarity">
    <text evidence="1">Belongs to the thioesterase family.</text>
</comment>
<accession>A0A543N999</accession>
<dbReference type="Pfam" id="PF00975">
    <property type="entry name" value="Thioesterase"/>
    <property type="match status" value="1"/>
</dbReference>
<dbReference type="EMBL" id="VFQC01000002">
    <property type="protein sequence ID" value="TQN28380.1"/>
    <property type="molecule type" value="Genomic_DNA"/>
</dbReference>
<reference evidence="4 5" key="1">
    <citation type="submission" date="2019-06" db="EMBL/GenBank/DDBJ databases">
        <title>Sequencing the genomes of 1000 actinobacteria strains.</title>
        <authorList>
            <person name="Klenk H.-P."/>
        </authorList>
    </citation>
    <scope>NUCLEOTIDE SEQUENCE [LARGE SCALE GENOMIC DNA]</scope>
    <source>
        <strain evidence="4 5">DSM 45015</strain>
    </source>
</reference>
<proteinExistence type="inferred from homology"/>
<keyword evidence="2 4" id="KW-0378">Hydrolase</keyword>
<evidence type="ECO:0000256" key="1">
    <source>
        <dbReference type="ARBA" id="ARBA00007169"/>
    </source>
</evidence>
<dbReference type="AlphaFoldDB" id="A0A543N999"/>
<dbReference type="GO" id="GO:0008610">
    <property type="term" value="P:lipid biosynthetic process"/>
    <property type="evidence" value="ECO:0007669"/>
    <property type="project" value="TreeGrafter"/>
</dbReference>
<dbReference type="InterPro" id="IPR012223">
    <property type="entry name" value="TEII"/>
</dbReference>
<organism evidence="4 5">
    <name type="scientific">Haloactinospora alba</name>
    <dbReference type="NCBI Taxonomy" id="405555"/>
    <lineage>
        <taxon>Bacteria</taxon>
        <taxon>Bacillati</taxon>
        <taxon>Actinomycetota</taxon>
        <taxon>Actinomycetes</taxon>
        <taxon>Streptosporangiales</taxon>
        <taxon>Nocardiopsidaceae</taxon>
        <taxon>Haloactinospora</taxon>
    </lineage>
</organism>
<dbReference type="PANTHER" id="PTHR11487:SF0">
    <property type="entry name" value="S-ACYL FATTY ACID SYNTHASE THIOESTERASE, MEDIUM CHAIN"/>
    <property type="match status" value="1"/>
</dbReference>
<evidence type="ECO:0000313" key="4">
    <source>
        <dbReference type="EMBL" id="TQN28380.1"/>
    </source>
</evidence>
<gene>
    <name evidence="4" type="ORF">FHX37_3717</name>
</gene>
<evidence type="ECO:0000313" key="5">
    <source>
        <dbReference type="Proteomes" id="UP000317422"/>
    </source>
</evidence>
<dbReference type="PANTHER" id="PTHR11487">
    <property type="entry name" value="THIOESTERASE"/>
    <property type="match status" value="1"/>
</dbReference>
<feature type="domain" description="Thioesterase TesA-like" evidence="3">
    <location>
        <begin position="37"/>
        <end position="260"/>
    </location>
</feature>
<dbReference type="SMART" id="SM00824">
    <property type="entry name" value="PKS_TE"/>
    <property type="match status" value="1"/>
</dbReference>
<name>A0A543N999_9ACTN</name>
<sequence length="263" mass="28480">MVAMADTRDTARGGGRFAAESPWVRRCARADPALRLVCFPYAGGGASLFHPLPALLPDTVEVLAIQPPGREDRSREPFPADIGVLARACAIALRPYRALPLAFYGHCAGALLAYEVAHHMGERFGTWPRHLVAAAQPAPHLPGPEAPLHRLPDEELREAVQGRGGLPEALVDAPGLIEFLLPLLRADFALWEGYRHRSRPRLPCPVTTLRGDADHVVDAEAVAPWREHTSAGSADVVVDGGHYFINDVSEDTARTLARVLRTG</sequence>
<evidence type="ECO:0000259" key="3">
    <source>
        <dbReference type="SMART" id="SM00824"/>
    </source>
</evidence>